<organism evidence="2 3">
    <name type="scientific">Tanacetum coccineum</name>
    <dbReference type="NCBI Taxonomy" id="301880"/>
    <lineage>
        <taxon>Eukaryota</taxon>
        <taxon>Viridiplantae</taxon>
        <taxon>Streptophyta</taxon>
        <taxon>Embryophyta</taxon>
        <taxon>Tracheophyta</taxon>
        <taxon>Spermatophyta</taxon>
        <taxon>Magnoliopsida</taxon>
        <taxon>eudicotyledons</taxon>
        <taxon>Gunneridae</taxon>
        <taxon>Pentapetalae</taxon>
        <taxon>asterids</taxon>
        <taxon>campanulids</taxon>
        <taxon>Asterales</taxon>
        <taxon>Asteraceae</taxon>
        <taxon>Asteroideae</taxon>
        <taxon>Anthemideae</taxon>
        <taxon>Anthemidinae</taxon>
        <taxon>Tanacetum</taxon>
    </lineage>
</organism>
<comment type="caution">
    <text evidence="2">The sequence shown here is derived from an EMBL/GenBank/DDBJ whole genome shotgun (WGS) entry which is preliminary data.</text>
</comment>
<keyword evidence="3" id="KW-1185">Reference proteome</keyword>
<feature type="region of interest" description="Disordered" evidence="1">
    <location>
        <begin position="77"/>
        <end position="100"/>
    </location>
</feature>
<proteinExistence type="predicted"/>
<protein>
    <submittedName>
        <fullName evidence="2">Uncharacterized protein</fullName>
    </submittedName>
</protein>
<accession>A0ABQ5J9X5</accession>
<feature type="compositionally biased region" description="Polar residues" evidence="1">
    <location>
        <begin position="77"/>
        <end position="88"/>
    </location>
</feature>
<reference evidence="2" key="1">
    <citation type="journal article" date="2022" name="Int. J. Mol. Sci.">
        <title>Draft Genome of Tanacetum Coccineum: Genomic Comparison of Closely Related Tanacetum-Family Plants.</title>
        <authorList>
            <person name="Yamashiro T."/>
            <person name="Shiraishi A."/>
            <person name="Nakayama K."/>
            <person name="Satake H."/>
        </authorList>
    </citation>
    <scope>NUCLEOTIDE SEQUENCE</scope>
</reference>
<sequence length="146" mass="16106">MNYYRPPPVQLVVLDLQRVPAVPVVLLHVPIKWSHIPVVTALMSKSTQAAPVRYGQMFVMLQSLPASCGLPVASLKSQSDSYSQQPTASIPMPPEKPEPPNLVVVQSHSVTNYHQPMSQLSDISGFACLEYPLSYHRYPACPTPEL</sequence>
<dbReference type="EMBL" id="BQNB010021588">
    <property type="protein sequence ID" value="GJU07949.1"/>
    <property type="molecule type" value="Genomic_DNA"/>
</dbReference>
<name>A0ABQ5J9X5_9ASTR</name>
<dbReference type="Proteomes" id="UP001151760">
    <property type="component" value="Unassembled WGS sequence"/>
</dbReference>
<evidence type="ECO:0000313" key="2">
    <source>
        <dbReference type="EMBL" id="GJU07949.1"/>
    </source>
</evidence>
<evidence type="ECO:0000256" key="1">
    <source>
        <dbReference type="SAM" id="MobiDB-lite"/>
    </source>
</evidence>
<gene>
    <name evidence="2" type="ORF">Tco_1124379</name>
</gene>
<evidence type="ECO:0000313" key="3">
    <source>
        <dbReference type="Proteomes" id="UP001151760"/>
    </source>
</evidence>
<reference evidence="2" key="2">
    <citation type="submission" date="2022-01" db="EMBL/GenBank/DDBJ databases">
        <authorList>
            <person name="Yamashiro T."/>
            <person name="Shiraishi A."/>
            <person name="Satake H."/>
            <person name="Nakayama K."/>
        </authorList>
    </citation>
    <scope>NUCLEOTIDE SEQUENCE</scope>
</reference>